<name>A0ABT7A2L5_9ACTN</name>
<dbReference type="EMBL" id="JANCPR020000030">
    <property type="protein sequence ID" value="MDJ1135562.1"/>
    <property type="molecule type" value="Genomic_DNA"/>
</dbReference>
<reference evidence="3 4" key="1">
    <citation type="submission" date="2023-05" db="EMBL/GenBank/DDBJ databases">
        <title>Streptantibioticus silvisoli sp. nov., acidotolerant actinomycetes 1 from pine litter.</title>
        <authorList>
            <person name="Swiecimska M."/>
            <person name="Golinska P."/>
            <person name="Sangal V."/>
            <person name="Wachnowicz B."/>
            <person name="Goodfellow M."/>
        </authorList>
    </citation>
    <scope>NUCLEOTIDE SEQUENCE [LARGE SCALE GENOMIC DNA]</scope>
    <source>
        <strain evidence="3 4">DSM 42109</strain>
    </source>
</reference>
<dbReference type="CDD" id="cd04301">
    <property type="entry name" value="NAT_SF"/>
    <property type="match status" value="1"/>
</dbReference>
<evidence type="ECO:0000259" key="2">
    <source>
        <dbReference type="PROSITE" id="PS51186"/>
    </source>
</evidence>
<accession>A0ABT7A2L5</accession>
<proteinExistence type="predicted"/>
<feature type="domain" description="N-acetyltransferase" evidence="2">
    <location>
        <begin position="3"/>
        <end position="163"/>
    </location>
</feature>
<evidence type="ECO:0000256" key="1">
    <source>
        <dbReference type="ARBA" id="ARBA00022679"/>
    </source>
</evidence>
<comment type="caution">
    <text evidence="3">The sequence shown here is derived from an EMBL/GenBank/DDBJ whole genome shotgun (WGS) entry which is preliminary data.</text>
</comment>
<gene>
    <name evidence="3" type="ORF">NMN56_027125</name>
</gene>
<dbReference type="PROSITE" id="PS51186">
    <property type="entry name" value="GNAT"/>
    <property type="match status" value="1"/>
</dbReference>
<keyword evidence="4" id="KW-1185">Reference proteome</keyword>
<dbReference type="RefSeq" id="WP_274040761.1">
    <property type="nucleotide sequence ID" value="NZ_JANCPR020000030.1"/>
</dbReference>
<dbReference type="Gene3D" id="3.40.630.30">
    <property type="match status" value="1"/>
</dbReference>
<dbReference type="Pfam" id="PF00583">
    <property type="entry name" value="Acetyltransf_1"/>
    <property type="match status" value="1"/>
</dbReference>
<dbReference type="Proteomes" id="UP001214441">
    <property type="component" value="Unassembled WGS sequence"/>
</dbReference>
<dbReference type="PANTHER" id="PTHR13947">
    <property type="entry name" value="GNAT FAMILY N-ACETYLTRANSFERASE"/>
    <property type="match status" value="1"/>
</dbReference>
<organism evidence="3 4">
    <name type="scientific">Streptomyces iconiensis</name>
    <dbReference type="NCBI Taxonomy" id="1384038"/>
    <lineage>
        <taxon>Bacteria</taxon>
        <taxon>Bacillati</taxon>
        <taxon>Actinomycetota</taxon>
        <taxon>Actinomycetes</taxon>
        <taxon>Kitasatosporales</taxon>
        <taxon>Streptomycetaceae</taxon>
        <taxon>Streptomyces</taxon>
    </lineage>
</organism>
<evidence type="ECO:0000313" key="3">
    <source>
        <dbReference type="EMBL" id="MDJ1135562.1"/>
    </source>
</evidence>
<dbReference type="PANTHER" id="PTHR13947:SF37">
    <property type="entry name" value="LD18367P"/>
    <property type="match status" value="1"/>
</dbReference>
<dbReference type="InterPro" id="IPR016181">
    <property type="entry name" value="Acyl_CoA_acyltransferase"/>
</dbReference>
<dbReference type="SUPFAM" id="SSF55729">
    <property type="entry name" value="Acyl-CoA N-acyltransferases (Nat)"/>
    <property type="match status" value="1"/>
</dbReference>
<protein>
    <submittedName>
        <fullName evidence="3">GNAT family N-acetyltransferase</fullName>
    </submittedName>
</protein>
<sequence length="167" mass="18307">MNIKVRTARPDEYAEVGELVARAYIDGGLLDLGEDDPYLERLRDAADRAEHAELLVAEGAGGTLLGSVTFVGDGGPYAERAEEGEAEFRMLGVRAGARGMGVGEALVAACLERARDKGFAGLVLSTQQRMHAARRLYERIGFQRAPERDWMPVPDLDLTLWAYTLRL</sequence>
<dbReference type="InterPro" id="IPR050769">
    <property type="entry name" value="NAT_camello-type"/>
</dbReference>
<keyword evidence="1" id="KW-0808">Transferase</keyword>
<evidence type="ECO:0000313" key="4">
    <source>
        <dbReference type="Proteomes" id="UP001214441"/>
    </source>
</evidence>
<dbReference type="InterPro" id="IPR000182">
    <property type="entry name" value="GNAT_dom"/>
</dbReference>